<feature type="repeat" description="WD" evidence="3">
    <location>
        <begin position="212"/>
        <end position="251"/>
    </location>
</feature>
<keyword evidence="1 3" id="KW-0853">WD repeat</keyword>
<feature type="compositionally biased region" description="Polar residues" evidence="4">
    <location>
        <begin position="120"/>
        <end position="133"/>
    </location>
</feature>
<evidence type="ECO:0000256" key="3">
    <source>
        <dbReference type="PROSITE-ProRule" id="PRU00221"/>
    </source>
</evidence>
<dbReference type="InterPro" id="IPR015943">
    <property type="entry name" value="WD40/YVTN_repeat-like_dom_sf"/>
</dbReference>
<dbReference type="SMART" id="SM00320">
    <property type="entry name" value="WD40"/>
    <property type="match status" value="5"/>
</dbReference>
<sequence>MDEGRLFPEIRKLRKKLRQIENLQNAQRPLTSDEQIKIRSKKELRQTLQEKLKQYKNISATEDLGKNRLERETVNTGQKGPEELLAQEPVKNLNQKESEEKEDHLIQSPPKKDLLPKQKITGTLTVEQQIENYKNSEVKPSEEHEATLEMHKPASSSRESHQSKTLGGAGDRRKKDNETTQDKVKKKRPSRTEESSGEVNPWDKVKFSVLDLTGHNDIICSIDCSKDSIVSGSRDTSIKVWDASTGEEIRSLGGHTDSVTSVELLPLEECDTIAKAYGQQGETGLILSCSLDCCIKLWALKSGHLLKSIYTFNGIISMSYIRGRRLTVTGYTGGKIELWDILSGESIFSIIGHGEAVTALMVSEDKITTASADGMIKVWELRETKLHPIFVSENVKPELPRMKLISRKIHTVVEKENVIYYGDNGLNVKVLDWRRGVVHKIRNHKEDNAYGFVDSIHVTSPSSYLICSGYDLDLGNGYLNIFSLEQEKYLATLMDDDVSRIFTMATSTTHEGGTRLVTGGAELKVWDVLPSNHRTKDKVVAAFYNQAFSRRVFDSRMNRPMRTVLMEKRKDMTRGSRDGQEVI</sequence>
<evidence type="ECO:0000313" key="5">
    <source>
        <dbReference type="EMBL" id="PIK38755.1"/>
    </source>
</evidence>
<dbReference type="PROSITE" id="PS00678">
    <property type="entry name" value="WD_REPEATS_1"/>
    <property type="match status" value="2"/>
</dbReference>
<dbReference type="EMBL" id="MRZV01001318">
    <property type="protein sequence ID" value="PIK38755.1"/>
    <property type="molecule type" value="Genomic_DNA"/>
</dbReference>
<dbReference type="OrthoDB" id="190105at2759"/>
<dbReference type="InterPro" id="IPR001680">
    <property type="entry name" value="WD40_rpt"/>
</dbReference>
<dbReference type="SUPFAM" id="SSF50978">
    <property type="entry name" value="WD40 repeat-like"/>
    <property type="match status" value="1"/>
</dbReference>
<feature type="compositionally biased region" description="Basic and acidic residues" evidence="4">
    <location>
        <begin position="94"/>
        <end position="116"/>
    </location>
</feature>
<dbReference type="PROSITE" id="PS50082">
    <property type="entry name" value="WD_REPEATS_2"/>
    <property type="match status" value="2"/>
</dbReference>
<organism evidence="5 6">
    <name type="scientific">Stichopus japonicus</name>
    <name type="common">Sea cucumber</name>
    <dbReference type="NCBI Taxonomy" id="307972"/>
    <lineage>
        <taxon>Eukaryota</taxon>
        <taxon>Metazoa</taxon>
        <taxon>Echinodermata</taxon>
        <taxon>Eleutherozoa</taxon>
        <taxon>Echinozoa</taxon>
        <taxon>Holothuroidea</taxon>
        <taxon>Aspidochirotacea</taxon>
        <taxon>Aspidochirotida</taxon>
        <taxon>Stichopodidae</taxon>
        <taxon>Apostichopus</taxon>
    </lineage>
</organism>
<keyword evidence="2" id="KW-0677">Repeat</keyword>
<evidence type="ECO:0000313" key="6">
    <source>
        <dbReference type="Proteomes" id="UP000230750"/>
    </source>
</evidence>
<accession>A0A2G8JSU3</accession>
<feature type="region of interest" description="Disordered" evidence="4">
    <location>
        <begin position="62"/>
        <end position="199"/>
    </location>
</feature>
<dbReference type="InterPro" id="IPR019775">
    <property type="entry name" value="WD40_repeat_CS"/>
</dbReference>
<reference evidence="5 6" key="1">
    <citation type="journal article" date="2017" name="PLoS Biol.">
        <title>The sea cucumber genome provides insights into morphological evolution and visceral regeneration.</title>
        <authorList>
            <person name="Zhang X."/>
            <person name="Sun L."/>
            <person name="Yuan J."/>
            <person name="Sun Y."/>
            <person name="Gao Y."/>
            <person name="Zhang L."/>
            <person name="Li S."/>
            <person name="Dai H."/>
            <person name="Hamel J.F."/>
            <person name="Liu C."/>
            <person name="Yu Y."/>
            <person name="Liu S."/>
            <person name="Lin W."/>
            <person name="Guo K."/>
            <person name="Jin S."/>
            <person name="Xu P."/>
            <person name="Storey K.B."/>
            <person name="Huan P."/>
            <person name="Zhang T."/>
            <person name="Zhou Y."/>
            <person name="Zhang J."/>
            <person name="Lin C."/>
            <person name="Li X."/>
            <person name="Xing L."/>
            <person name="Huo D."/>
            <person name="Sun M."/>
            <person name="Wang L."/>
            <person name="Mercier A."/>
            <person name="Li F."/>
            <person name="Yang H."/>
            <person name="Xiang J."/>
        </authorList>
    </citation>
    <scope>NUCLEOTIDE SEQUENCE [LARGE SCALE GENOMIC DNA]</scope>
    <source>
        <strain evidence="5">Shaxun</strain>
        <tissue evidence="5">Muscle</tissue>
    </source>
</reference>
<dbReference type="Pfam" id="PF00400">
    <property type="entry name" value="WD40"/>
    <property type="match status" value="3"/>
</dbReference>
<feature type="compositionally biased region" description="Basic and acidic residues" evidence="4">
    <location>
        <begin position="134"/>
        <end position="162"/>
    </location>
</feature>
<protein>
    <submittedName>
        <fullName evidence="5">Putative pre-mRNA-splicing factor PRP46-like</fullName>
    </submittedName>
</protein>
<dbReference type="AlphaFoldDB" id="A0A2G8JSU3"/>
<dbReference type="PROSITE" id="PS50294">
    <property type="entry name" value="WD_REPEATS_REGION"/>
    <property type="match status" value="2"/>
</dbReference>
<dbReference type="PANTHER" id="PTHR22847">
    <property type="entry name" value="WD40 REPEAT PROTEIN"/>
    <property type="match status" value="1"/>
</dbReference>
<comment type="caution">
    <text evidence="5">The sequence shown here is derived from an EMBL/GenBank/DDBJ whole genome shotgun (WGS) entry which is preliminary data.</text>
</comment>
<dbReference type="InterPro" id="IPR020472">
    <property type="entry name" value="WD40_PAC1"/>
</dbReference>
<gene>
    <name evidence="5" type="ORF">BSL78_24405</name>
</gene>
<name>A0A2G8JSU3_STIJA</name>
<evidence type="ECO:0000256" key="1">
    <source>
        <dbReference type="ARBA" id="ARBA00022574"/>
    </source>
</evidence>
<evidence type="ECO:0000256" key="4">
    <source>
        <dbReference type="SAM" id="MobiDB-lite"/>
    </source>
</evidence>
<feature type="repeat" description="WD" evidence="3">
    <location>
        <begin position="350"/>
        <end position="382"/>
    </location>
</feature>
<evidence type="ECO:0000256" key="2">
    <source>
        <dbReference type="ARBA" id="ARBA00022737"/>
    </source>
</evidence>
<feature type="compositionally biased region" description="Basic and acidic residues" evidence="4">
    <location>
        <begin position="63"/>
        <end position="73"/>
    </location>
</feature>
<dbReference type="Gene3D" id="2.130.10.10">
    <property type="entry name" value="YVTN repeat-like/Quinoprotein amine dehydrogenase"/>
    <property type="match status" value="2"/>
</dbReference>
<feature type="compositionally biased region" description="Basic and acidic residues" evidence="4">
    <location>
        <begin position="170"/>
        <end position="183"/>
    </location>
</feature>
<dbReference type="Proteomes" id="UP000230750">
    <property type="component" value="Unassembled WGS sequence"/>
</dbReference>
<dbReference type="STRING" id="307972.A0A2G8JSU3"/>
<dbReference type="InterPro" id="IPR036322">
    <property type="entry name" value="WD40_repeat_dom_sf"/>
</dbReference>
<dbReference type="PRINTS" id="PR00320">
    <property type="entry name" value="GPROTEINBRPT"/>
</dbReference>
<keyword evidence="6" id="KW-1185">Reference proteome</keyword>
<proteinExistence type="predicted"/>
<dbReference type="PANTHER" id="PTHR22847:SF722">
    <property type="entry name" value="NOVEL PROTEIN"/>
    <property type="match status" value="1"/>
</dbReference>